<dbReference type="GO" id="GO:0016627">
    <property type="term" value="F:oxidoreductase activity, acting on the CH-CH group of donors"/>
    <property type="evidence" value="ECO:0007669"/>
    <property type="project" value="TreeGrafter"/>
</dbReference>
<dbReference type="OrthoDB" id="5738083at2"/>
<accession>A0A239ISE4</accession>
<organism evidence="2 3">
    <name type="scientific">Actinacidiphila glaucinigra</name>
    <dbReference type="NCBI Taxonomy" id="235986"/>
    <lineage>
        <taxon>Bacteria</taxon>
        <taxon>Bacillati</taxon>
        <taxon>Actinomycetota</taxon>
        <taxon>Actinomycetes</taxon>
        <taxon>Kitasatosporales</taxon>
        <taxon>Streptomycetaceae</taxon>
        <taxon>Actinacidiphila</taxon>
    </lineage>
</organism>
<keyword evidence="1" id="KW-0560">Oxidoreductase</keyword>
<gene>
    <name evidence="2" type="ORF">SAMN05216252_11185</name>
</gene>
<dbReference type="GO" id="GO:0005829">
    <property type="term" value="C:cytosol"/>
    <property type="evidence" value="ECO:0007669"/>
    <property type="project" value="TreeGrafter"/>
</dbReference>
<dbReference type="InterPro" id="IPR052019">
    <property type="entry name" value="F420H2_bilvrd_red/Heme_oxyg"/>
</dbReference>
<name>A0A239ISE4_9ACTN</name>
<dbReference type="AlphaFoldDB" id="A0A239ISE4"/>
<evidence type="ECO:0000313" key="3">
    <source>
        <dbReference type="Proteomes" id="UP000198280"/>
    </source>
</evidence>
<dbReference type="SUPFAM" id="SSF50475">
    <property type="entry name" value="FMN-binding split barrel"/>
    <property type="match status" value="1"/>
</dbReference>
<dbReference type="NCBIfam" id="TIGR03666">
    <property type="entry name" value="Rv2061_F420"/>
    <property type="match status" value="1"/>
</dbReference>
<dbReference type="PANTHER" id="PTHR35176">
    <property type="entry name" value="HEME OXYGENASE HI_0854-RELATED"/>
    <property type="match status" value="1"/>
</dbReference>
<dbReference type="EMBL" id="FZOF01000011">
    <property type="protein sequence ID" value="SNS96108.1"/>
    <property type="molecule type" value="Genomic_DNA"/>
</dbReference>
<dbReference type="RefSeq" id="WP_089225702.1">
    <property type="nucleotide sequence ID" value="NZ_FZOF01000011.1"/>
</dbReference>
<dbReference type="InterPro" id="IPR012349">
    <property type="entry name" value="Split_barrel_FMN-bd"/>
</dbReference>
<evidence type="ECO:0000313" key="2">
    <source>
        <dbReference type="EMBL" id="SNS96108.1"/>
    </source>
</evidence>
<dbReference type="GO" id="GO:0070967">
    <property type="term" value="F:coenzyme F420 binding"/>
    <property type="evidence" value="ECO:0007669"/>
    <property type="project" value="TreeGrafter"/>
</dbReference>
<reference evidence="2 3" key="1">
    <citation type="submission" date="2017-06" db="EMBL/GenBank/DDBJ databases">
        <authorList>
            <person name="Kim H.J."/>
            <person name="Triplett B.A."/>
        </authorList>
    </citation>
    <scope>NUCLEOTIDE SEQUENCE [LARGE SCALE GENOMIC DNA]</scope>
    <source>
        <strain evidence="2 3">CGMCC 4.1858</strain>
    </source>
</reference>
<sequence>MSTGTGDFERALHRVGQGKYASLTTFRRDGRAVATPVGCVVHEGVLYALTPPDSGKIKRIRNDPRVTVAPCRMNGSVPGDAPVTPGTARLLDALETSQVRELMRRRFLMYRLVLLADRMLRRERPLAGIAVTA</sequence>
<protein>
    <recommendedName>
        <fullName evidence="4">PPOX class F420-dependent oxidoreductase</fullName>
    </recommendedName>
</protein>
<proteinExistence type="predicted"/>
<dbReference type="Gene3D" id="2.30.110.10">
    <property type="entry name" value="Electron Transport, Fmn-binding Protein, Chain A"/>
    <property type="match status" value="1"/>
</dbReference>
<dbReference type="Proteomes" id="UP000198280">
    <property type="component" value="Unassembled WGS sequence"/>
</dbReference>
<evidence type="ECO:0000256" key="1">
    <source>
        <dbReference type="ARBA" id="ARBA00023002"/>
    </source>
</evidence>
<dbReference type="InterPro" id="IPR019965">
    <property type="entry name" value="PPOX_F420-dep_Rv2061_put"/>
</dbReference>
<evidence type="ECO:0008006" key="4">
    <source>
        <dbReference type="Google" id="ProtNLM"/>
    </source>
</evidence>
<dbReference type="PANTHER" id="PTHR35176:SF11">
    <property type="entry name" value="PYRIDOXAMINE 5'-PHOSPHATE OXIDASE FAMILY PROTEIN"/>
    <property type="match status" value="1"/>
</dbReference>
<keyword evidence="3" id="KW-1185">Reference proteome</keyword>